<name>A0A8H6AMD9_9HELO</name>
<feature type="signal peptide" evidence="1">
    <location>
        <begin position="1"/>
        <end position="24"/>
    </location>
</feature>
<keyword evidence="3" id="KW-1185">Reference proteome</keyword>
<dbReference type="AlphaFoldDB" id="A0A8H6AMD9"/>
<dbReference type="GeneID" id="59263652"/>
<protein>
    <recommendedName>
        <fullName evidence="4">Secreted protein</fullName>
    </recommendedName>
</protein>
<evidence type="ECO:0000256" key="1">
    <source>
        <dbReference type="SAM" id="SignalP"/>
    </source>
</evidence>
<proteinExistence type="predicted"/>
<keyword evidence="1" id="KW-0732">Signal</keyword>
<dbReference type="OrthoDB" id="3490753at2759"/>
<evidence type="ECO:0008006" key="4">
    <source>
        <dbReference type="Google" id="ProtNLM"/>
    </source>
</evidence>
<comment type="caution">
    <text evidence="2">The sequence shown here is derived from an EMBL/GenBank/DDBJ whole genome shotgun (WGS) entry which is preliminary data.</text>
</comment>
<evidence type="ECO:0000313" key="2">
    <source>
        <dbReference type="EMBL" id="KAF5870236.1"/>
    </source>
</evidence>
<gene>
    <name evidence="2" type="ORF">Bfra_009619</name>
</gene>
<accession>A0A8H6AMD9</accession>
<sequence length="166" mass="18271">MQLNYPAILRVLAAATLVVPTALSLPGFFDKSQQLTSKFTCDQLSENSCLYTFYADQKSAITTMVDKNCTYYSQDHVVFNRTKGILGLDGGPKALKDHVWALSNFTRLNAPEAVVSFTSPLAPELQWQGKTYSVLRLLNANIVKPPTVPLGIDPRASDVYALEIPC</sequence>
<dbReference type="Proteomes" id="UP000531561">
    <property type="component" value="Unassembled WGS sequence"/>
</dbReference>
<feature type="chain" id="PRO_5034230261" description="Secreted protein" evidence="1">
    <location>
        <begin position="25"/>
        <end position="166"/>
    </location>
</feature>
<dbReference type="RefSeq" id="XP_037189183.1">
    <property type="nucleotide sequence ID" value="XM_037339960.1"/>
</dbReference>
<evidence type="ECO:0000313" key="3">
    <source>
        <dbReference type="Proteomes" id="UP000531561"/>
    </source>
</evidence>
<reference evidence="2 3" key="1">
    <citation type="journal article" date="2020" name="Phytopathology">
        <title>A high-quality genome resource of Botrytis fragariae, a new and rapidly spreading fungal pathogen causing strawberry gray mold in the U.S.A.</title>
        <authorList>
            <person name="Wu Y."/>
            <person name="Saski C.A."/>
            <person name="Schnabel G."/>
            <person name="Xiao S."/>
            <person name="Hu M."/>
        </authorList>
    </citation>
    <scope>NUCLEOTIDE SEQUENCE [LARGE SCALE GENOMIC DNA]</scope>
    <source>
        <strain evidence="2 3">BVB16</strain>
    </source>
</reference>
<dbReference type="EMBL" id="JABFCT010000014">
    <property type="protein sequence ID" value="KAF5870236.1"/>
    <property type="molecule type" value="Genomic_DNA"/>
</dbReference>
<organism evidence="2 3">
    <name type="scientific">Botrytis fragariae</name>
    <dbReference type="NCBI Taxonomy" id="1964551"/>
    <lineage>
        <taxon>Eukaryota</taxon>
        <taxon>Fungi</taxon>
        <taxon>Dikarya</taxon>
        <taxon>Ascomycota</taxon>
        <taxon>Pezizomycotina</taxon>
        <taxon>Leotiomycetes</taxon>
        <taxon>Helotiales</taxon>
        <taxon>Sclerotiniaceae</taxon>
        <taxon>Botrytis</taxon>
    </lineage>
</organism>